<reference evidence="2" key="1">
    <citation type="submission" date="2022-11" db="EMBL/GenBank/DDBJ databases">
        <authorList>
            <person name="Petersen C."/>
        </authorList>
    </citation>
    <scope>NUCLEOTIDE SEQUENCE</scope>
    <source>
        <strain evidence="2">IBT 34128</strain>
    </source>
</reference>
<dbReference type="EMBL" id="JAPMSZ010000004">
    <property type="protein sequence ID" value="KAJ5105688.1"/>
    <property type="molecule type" value="Genomic_DNA"/>
</dbReference>
<accession>A0A9W9KHH9</accession>
<protein>
    <recommendedName>
        <fullName evidence="4">Transaldolase</fullName>
    </recommendedName>
</protein>
<dbReference type="SUPFAM" id="SSF51569">
    <property type="entry name" value="Aldolase"/>
    <property type="match status" value="1"/>
</dbReference>
<dbReference type="InterPro" id="IPR013785">
    <property type="entry name" value="Aldolase_TIM"/>
</dbReference>
<comment type="caution">
    <text evidence="2">The sequence shown here is derived from an EMBL/GenBank/DDBJ whole genome shotgun (WGS) entry which is preliminary data.</text>
</comment>
<keyword evidence="3" id="KW-1185">Reference proteome</keyword>
<evidence type="ECO:0000313" key="2">
    <source>
        <dbReference type="EMBL" id="KAJ5105688.1"/>
    </source>
</evidence>
<evidence type="ECO:0008006" key="4">
    <source>
        <dbReference type="Google" id="ProtNLM"/>
    </source>
</evidence>
<dbReference type="GO" id="GO:0005975">
    <property type="term" value="P:carbohydrate metabolic process"/>
    <property type="evidence" value="ECO:0007669"/>
    <property type="project" value="InterPro"/>
</dbReference>
<dbReference type="GO" id="GO:0009052">
    <property type="term" value="P:pentose-phosphate shunt, non-oxidative branch"/>
    <property type="evidence" value="ECO:0007669"/>
    <property type="project" value="TreeGrafter"/>
</dbReference>
<dbReference type="InterPro" id="IPR001585">
    <property type="entry name" value="TAL/FSA"/>
</dbReference>
<dbReference type="GO" id="GO:0004801">
    <property type="term" value="F:transaldolase activity"/>
    <property type="evidence" value="ECO:0007669"/>
    <property type="project" value="TreeGrafter"/>
</dbReference>
<organism evidence="2 3">
    <name type="scientific">Penicillium alfredii</name>
    <dbReference type="NCBI Taxonomy" id="1506179"/>
    <lineage>
        <taxon>Eukaryota</taxon>
        <taxon>Fungi</taxon>
        <taxon>Dikarya</taxon>
        <taxon>Ascomycota</taxon>
        <taxon>Pezizomycotina</taxon>
        <taxon>Eurotiomycetes</taxon>
        <taxon>Eurotiomycetidae</taxon>
        <taxon>Eurotiales</taxon>
        <taxon>Aspergillaceae</taxon>
        <taxon>Penicillium</taxon>
    </lineage>
</organism>
<name>A0A9W9KHH9_9EURO</name>
<dbReference type="GeneID" id="81392785"/>
<dbReference type="Proteomes" id="UP001141434">
    <property type="component" value="Unassembled WGS sequence"/>
</dbReference>
<dbReference type="OrthoDB" id="1711136at2759"/>
<dbReference type="PANTHER" id="PTHR10683:SF39">
    <property type="entry name" value="TRANSALDOLASE"/>
    <property type="match status" value="1"/>
</dbReference>
<dbReference type="Pfam" id="PF00923">
    <property type="entry name" value="TAL_FSA"/>
    <property type="match status" value="1"/>
</dbReference>
<evidence type="ECO:0000256" key="1">
    <source>
        <dbReference type="ARBA" id="ARBA00023270"/>
    </source>
</evidence>
<proteinExistence type="predicted"/>
<evidence type="ECO:0000313" key="3">
    <source>
        <dbReference type="Proteomes" id="UP001141434"/>
    </source>
</evidence>
<sequence length="362" mass="40443">MTQTWLEALSRQINIDVDYMNPAFTLSLLPVIPQDMTSNQGYVHEEMCHPDNEKLFRAVVEEYRGQGWLAIYTRMVALMCKANIDNIKGRVLVQTLPTGAYDTEKTLESARAYAREFEKVSISKDRFCIKIPSTGPALSACPILLTEGIRTLATAVFSVHQAIAASQAGCLYISPYYNDISSHKDLALWPKSADPALLHPFSSRLIQILETYKRLYEETGKEQPFVKHAGFLSPQEAMAAGEIGCHSATLPHYVLRELAKLPYDSSQQPGEGIPKPVHPYIDAAPTPLRLQEIAKLDPLAAQTWNGKLASADIDYLADQGTLLDKANDEDPETKRRLHEALEHFTMLERQSQTKIEDAMKAV</sequence>
<gene>
    <name evidence="2" type="ORF">NUU61_003035</name>
</gene>
<dbReference type="RefSeq" id="XP_056514684.1">
    <property type="nucleotide sequence ID" value="XM_056653617.1"/>
</dbReference>
<dbReference type="AlphaFoldDB" id="A0A9W9KHH9"/>
<dbReference type="Gene3D" id="3.20.20.70">
    <property type="entry name" value="Aldolase class I"/>
    <property type="match status" value="1"/>
</dbReference>
<reference evidence="2" key="2">
    <citation type="journal article" date="2023" name="IMA Fungus">
        <title>Comparative genomic study of the Penicillium genus elucidates a diverse pangenome and 15 lateral gene transfer events.</title>
        <authorList>
            <person name="Petersen C."/>
            <person name="Sorensen T."/>
            <person name="Nielsen M.R."/>
            <person name="Sondergaard T.E."/>
            <person name="Sorensen J.L."/>
            <person name="Fitzpatrick D.A."/>
            <person name="Frisvad J.C."/>
            <person name="Nielsen K.L."/>
        </authorList>
    </citation>
    <scope>NUCLEOTIDE SEQUENCE</scope>
    <source>
        <strain evidence="2">IBT 34128</strain>
    </source>
</reference>
<keyword evidence="1" id="KW-0704">Schiff base</keyword>
<dbReference type="PANTHER" id="PTHR10683">
    <property type="entry name" value="TRANSALDOLASE"/>
    <property type="match status" value="1"/>
</dbReference>